<evidence type="ECO:0000313" key="1">
    <source>
        <dbReference type="EMBL" id="GAB78850.1"/>
    </source>
</evidence>
<gene>
    <name evidence="1" type="ORF">AUCHE_17_00620</name>
</gene>
<evidence type="ECO:0000313" key="2">
    <source>
        <dbReference type="Proteomes" id="UP000008495"/>
    </source>
</evidence>
<dbReference type="EMBL" id="BAGZ01000017">
    <property type="protein sequence ID" value="GAB78850.1"/>
    <property type="molecule type" value="Genomic_DNA"/>
</dbReference>
<organism evidence="1 2">
    <name type="scientific">Austwickia chelonae NBRC 105200</name>
    <dbReference type="NCBI Taxonomy" id="1184607"/>
    <lineage>
        <taxon>Bacteria</taxon>
        <taxon>Bacillati</taxon>
        <taxon>Actinomycetota</taxon>
        <taxon>Actinomycetes</taxon>
        <taxon>Micrococcales</taxon>
        <taxon>Dermatophilaceae</taxon>
        <taxon>Austwickia</taxon>
    </lineage>
</organism>
<proteinExistence type="predicted"/>
<dbReference type="Proteomes" id="UP000008495">
    <property type="component" value="Unassembled WGS sequence"/>
</dbReference>
<reference evidence="1 2" key="1">
    <citation type="submission" date="2012-08" db="EMBL/GenBank/DDBJ databases">
        <title>Whole genome shotgun sequence of Austwickia chelonae NBRC 105200.</title>
        <authorList>
            <person name="Yoshida I."/>
            <person name="Hosoyama A."/>
            <person name="Tsuchikane K."/>
            <person name="Katsumata H."/>
            <person name="Ando Y."/>
            <person name="Ohji S."/>
            <person name="Hamada M."/>
            <person name="Tamura T."/>
            <person name="Yamazoe A."/>
            <person name="Yamazaki S."/>
            <person name="Fujita N."/>
        </authorList>
    </citation>
    <scope>NUCLEOTIDE SEQUENCE [LARGE SCALE GENOMIC DNA]</scope>
    <source>
        <strain evidence="1 2">NBRC 105200</strain>
    </source>
</reference>
<dbReference type="STRING" id="100225.SAMN05421595_0061"/>
<name>K6VU31_9MICO</name>
<sequence>MRHHPKRRLNDVGTATLALGMLFLPWAVPHTVTSLAGVPTSTVSRGQTESLPAEQGKKITLDAPAGWQRSPRTTKNTVTYTEGQRTLTVTVLTGAKDQRTAFDRHVRASSLKGTLFQLEGQKFTTKNGFDGIHCSVSTRGTNQRGNCAMSTKGEALVVVSSLSERGSEPFDINPLLVSLAVKDPK</sequence>
<dbReference type="eggNOG" id="ENOG502ZJ0X">
    <property type="taxonomic scope" value="Bacteria"/>
</dbReference>
<keyword evidence="2" id="KW-1185">Reference proteome</keyword>
<accession>K6VU31</accession>
<protein>
    <submittedName>
        <fullName evidence="1">Uncharacterized protein</fullName>
    </submittedName>
</protein>
<dbReference type="AlphaFoldDB" id="K6VU31"/>
<comment type="caution">
    <text evidence="1">The sequence shown here is derived from an EMBL/GenBank/DDBJ whole genome shotgun (WGS) entry which is preliminary data.</text>
</comment>
<dbReference type="RefSeq" id="WP_006503607.1">
    <property type="nucleotide sequence ID" value="NZ_BAGZ01000017.1"/>
</dbReference>
<dbReference type="OrthoDB" id="5157078at2"/>